<dbReference type="Proteomes" id="UP000474042">
    <property type="component" value="Unassembled WGS sequence"/>
</dbReference>
<accession>A0A6L9EPZ5</accession>
<protein>
    <submittedName>
        <fullName evidence="1">Uncharacterized protein</fullName>
    </submittedName>
</protein>
<name>A0A6L9EPZ5_CLOBU</name>
<proteinExistence type="predicted"/>
<dbReference type="EMBL" id="WOFV02000038">
    <property type="protein sequence ID" value="NAS18628.1"/>
    <property type="molecule type" value="Genomic_DNA"/>
</dbReference>
<gene>
    <name evidence="1" type="ORF">GND98_012305</name>
</gene>
<dbReference type="AlphaFoldDB" id="A0A6L9EPZ5"/>
<organism evidence="1 2">
    <name type="scientific">Clostridium butyricum</name>
    <dbReference type="NCBI Taxonomy" id="1492"/>
    <lineage>
        <taxon>Bacteria</taxon>
        <taxon>Bacillati</taxon>
        <taxon>Bacillota</taxon>
        <taxon>Clostridia</taxon>
        <taxon>Eubacteriales</taxon>
        <taxon>Clostridiaceae</taxon>
        <taxon>Clostridium</taxon>
    </lineage>
</organism>
<evidence type="ECO:0000313" key="1">
    <source>
        <dbReference type="EMBL" id="NAS18628.1"/>
    </source>
</evidence>
<reference evidence="1 2" key="1">
    <citation type="submission" date="2020-01" db="EMBL/GenBank/DDBJ databases">
        <title>Genome sequence of a 1,3-propanediol producer, Clostridium butyricum S3.</title>
        <authorList>
            <person name="Zhou J."/>
        </authorList>
    </citation>
    <scope>NUCLEOTIDE SEQUENCE [LARGE SCALE GENOMIC DNA]</scope>
    <source>
        <strain evidence="1 2">S3</strain>
    </source>
</reference>
<comment type="caution">
    <text evidence="1">The sequence shown here is derived from an EMBL/GenBank/DDBJ whole genome shotgun (WGS) entry which is preliminary data.</text>
</comment>
<sequence>MKNVSSKIRKLTKALEAKREIYLVNREQYYNANRGRVSTIHKLSHLILVEEYNRMFPDNKKDIEKYQYVKVEVLKSYAEIDILMKLAEIYKEVGVSDG</sequence>
<evidence type="ECO:0000313" key="2">
    <source>
        <dbReference type="Proteomes" id="UP000474042"/>
    </source>
</evidence>